<dbReference type="EMBL" id="AP024747">
    <property type="protein sequence ID" value="BCY24776.1"/>
    <property type="molecule type" value="Genomic_DNA"/>
</dbReference>
<dbReference type="Pfam" id="PF03829">
    <property type="entry name" value="PTSIIA_gutA"/>
    <property type="match status" value="1"/>
</dbReference>
<dbReference type="GeneID" id="92880162"/>
<evidence type="ECO:0000313" key="2">
    <source>
        <dbReference type="EMBL" id="BCY24776.1"/>
    </source>
</evidence>
<evidence type="ECO:0000256" key="1">
    <source>
        <dbReference type="PROSITE-ProRule" id="PRU00420"/>
    </source>
</evidence>
<evidence type="ECO:0000313" key="3">
    <source>
        <dbReference type="Proteomes" id="UP000825072"/>
    </source>
</evidence>
<dbReference type="GO" id="GO:0005737">
    <property type="term" value="C:cytoplasm"/>
    <property type="evidence" value="ECO:0007669"/>
    <property type="project" value="InterPro"/>
</dbReference>
<dbReference type="InterPro" id="IPR004716">
    <property type="entry name" value="PTS_IIA_glucitol/sorbitol-sp"/>
</dbReference>
<dbReference type="GO" id="GO:0009401">
    <property type="term" value="P:phosphoenolpyruvate-dependent sugar phosphotransferase system"/>
    <property type="evidence" value="ECO:0007669"/>
    <property type="project" value="InterPro"/>
</dbReference>
<name>A0AAD1KPF6_9ACTN</name>
<dbReference type="PROSITE" id="PS51097">
    <property type="entry name" value="PTS_EIIA_TYPE_5"/>
    <property type="match status" value="1"/>
</dbReference>
<dbReference type="PANTHER" id="PTHR40398:SF1">
    <property type="entry name" value="PTS SYSTEM GLUCITOL_SORBITOL-SPECIFIC EIIA COMPONENT"/>
    <property type="match status" value="1"/>
</dbReference>
<dbReference type="Gene3D" id="2.40.33.40">
    <property type="entry name" value="Phosphotransferase system, glucitol/sorbitol-specific IIA component"/>
    <property type="match status" value="1"/>
</dbReference>
<gene>
    <name evidence="2" type="ORF">KB1_07660</name>
</gene>
<dbReference type="GO" id="GO:0008982">
    <property type="term" value="F:protein-N(PI)-phosphohistidine-sugar phosphotransferase activity"/>
    <property type="evidence" value="ECO:0007669"/>
    <property type="project" value="InterPro"/>
</dbReference>
<dbReference type="Proteomes" id="UP000825072">
    <property type="component" value="Chromosome 1"/>
</dbReference>
<dbReference type="GO" id="GO:0016301">
    <property type="term" value="F:kinase activity"/>
    <property type="evidence" value="ECO:0007669"/>
    <property type="project" value="TreeGrafter"/>
</dbReference>
<dbReference type="AlphaFoldDB" id="A0AAD1KPF6"/>
<accession>A0AAD1KPF6</accession>
<dbReference type="InterPro" id="IPR036665">
    <property type="entry name" value="PTS_IIA_glucitol/sorbitol_sf"/>
</dbReference>
<comment type="caution">
    <text evidence="1">Lacks conserved residue(s) required for the propagation of feature annotation.</text>
</comment>
<protein>
    <submittedName>
        <fullName evidence="2">PTS sorbitol transporter subunit IIA</fullName>
    </submittedName>
</protein>
<proteinExistence type="predicted"/>
<dbReference type="PANTHER" id="PTHR40398">
    <property type="entry name" value="PTS SYSTEM GLUCITOL/SORBITOL-SPECIFIC EIIA COMPONENT"/>
    <property type="match status" value="1"/>
</dbReference>
<reference evidence="2" key="1">
    <citation type="submission" date="2021-06" db="EMBL/GenBank/DDBJ databases">
        <title>Genome sequence of Cutibacterium modestum strain KB17-24694.</title>
        <authorList>
            <person name="Dekio I."/>
            <person name="Asahina A."/>
            <person name="Nishida M."/>
        </authorList>
    </citation>
    <scope>NUCLEOTIDE SEQUENCE</scope>
    <source>
        <strain evidence="2">KB17-24694</strain>
    </source>
</reference>
<dbReference type="SUPFAM" id="SSF141530">
    <property type="entry name" value="PTSIIA/GutA-like"/>
    <property type="match status" value="1"/>
</dbReference>
<sequence>MAIIYSTSVTSIGSEAASFLTEKMLVTFGANAPEELRDYCYVLGAATSSGPILPGSKAVIDGTSMTITAIGEVAQKNLDALGHVTLVFDGADTPRMDGAIHLLVDGTSMPNLHAGSTFVVENS</sequence>
<organism evidence="2 3">
    <name type="scientific">Cutibacterium modestum</name>
    <dbReference type="NCBI Taxonomy" id="2559073"/>
    <lineage>
        <taxon>Bacteria</taxon>
        <taxon>Bacillati</taxon>
        <taxon>Actinomycetota</taxon>
        <taxon>Actinomycetes</taxon>
        <taxon>Propionibacteriales</taxon>
        <taxon>Propionibacteriaceae</taxon>
        <taxon>Cutibacterium</taxon>
    </lineage>
</organism>
<dbReference type="RefSeq" id="WP_002546420.1">
    <property type="nucleotide sequence ID" value="NZ_AP024747.1"/>
</dbReference>